<evidence type="ECO:0000313" key="8">
    <source>
        <dbReference type="EMBL" id="KAE9212565.1"/>
    </source>
</evidence>
<feature type="domain" description="Reverse transcriptase Ty1/copia-type" evidence="5">
    <location>
        <begin position="208"/>
        <end position="294"/>
    </location>
</feature>
<feature type="compositionally biased region" description="Basic residues" evidence="3">
    <location>
        <begin position="154"/>
        <end position="164"/>
    </location>
</feature>
<reference evidence="9 10" key="1">
    <citation type="submission" date="2018-08" db="EMBL/GenBank/DDBJ databases">
        <title>Genomic investigation of the strawberry pathogen Phytophthora fragariae indicates pathogenicity is determined by transcriptional variation in three key races.</title>
        <authorList>
            <person name="Adams T.M."/>
            <person name="Armitage A.D."/>
            <person name="Sobczyk M.K."/>
            <person name="Bates H.J."/>
            <person name="Dunwell J.M."/>
            <person name="Nellist C.F."/>
            <person name="Harrison R.J."/>
        </authorList>
    </citation>
    <scope>NUCLEOTIDE SEQUENCE [LARGE SCALE GENOMIC DNA]</scope>
    <source>
        <strain evidence="8 10">BC-1</strain>
        <strain evidence="7 9">NOV-27</strain>
    </source>
</reference>
<keyword evidence="9" id="KW-1185">Reference proteome</keyword>
<dbReference type="PANTHER" id="PTHR42648:SF28">
    <property type="entry name" value="TRANSPOSON-ENCODED PROTEIN WITH RIBONUCLEASE H-LIKE AND RETROVIRUS ZINC FINGER-LIKE DOMAINS"/>
    <property type="match status" value="1"/>
</dbReference>
<dbReference type="GO" id="GO:0046872">
    <property type="term" value="F:metal ion binding"/>
    <property type="evidence" value="ECO:0007669"/>
    <property type="project" value="UniProtKB-KW"/>
</dbReference>
<dbReference type="EMBL" id="QXGD01001181">
    <property type="protein sequence ID" value="KAE9212565.1"/>
    <property type="molecule type" value="Genomic_DNA"/>
</dbReference>
<dbReference type="AlphaFoldDB" id="A0A6A3Y5H8"/>
<dbReference type="OrthoDB" id="111473at2759"/>
<keyword evidence="4" id="KW-0732">Signal</keyword>
<dbReference type="InterPro" id="IPR013103">
    <property type="entry name" value="RVT_2"/>
</dbReference>
<sequence>MNMARCMIFACGLPLNFWGDAVQYAAYILNRAPTNSNPGRASPLKLLTKQTPQLGEIVVFGSPCMVYRNPEKKNFAERAQHGVIVGIGEETKGYRVYLPKDKKVVTTQHVRDIETLDKEQNQNVQKLYLQDDEAGDEEENAGNAAAAASNSKEKSRKKGKKKKGYTRERHVTRSVARRAGDQAAEAAEQEELGGDVVNTEELRALEDNGVWKVVRKPRDARVLHTKWVFKTKLDAEGLIERLKARLVACGNEQEFGVNYHITFAAVIDLTSVELILVLARKWRVPAKHGDVPNACT</sequence>
<proteinExistence type="predicted"/>
<dbReference type="GO" id="GO:0016787">
    <property type="term" value="F:hydrolase activity"/>
    <property type="evidence" value="ECO:0007669"/>
    <property type="project" value="UniProtKB-KW"/>
</dbReference>
<evidence type="ECO:0000256" key="4">
    <source>
        <dbReference type="SAM" id="SignalP"/>
    </source>
</evidence>
<dbReference type="Pfam" id="PF25597">
    <property type="entry name" value="SH3_retrovirus"/>
    <property type="match status" value="1"/>
</dbReference>
<dbReference type="Pfam" id="PF07727">
    <property type="entry name" value="RVT_2"/>
    <property type="match status" value="1"/>
</dbReference>
<keyword evidence="1" id="KW-0479">Metal-binding</keyword>
<evidence type="ECO:0000313" key="9">
    <source>
        <dbReference type="Proteomes" id="UP000433483"/>
    </source>
</evidence>
<comment type="caution">
    <text evidence="8">The sequence shown here is derived from an EMBL/GenBank/DDBJ whole genome shotgun (WGS) entry which is preliminary data.</text>
</comment>
<gene>
    <name evidence="8" type="ORF">PF002_g18216</name>
    <name evidence="7" type="ORF">PF005_g15913</name>
</gene>
<dbReference type="EMBL" id="QXGB01001011">
    <property type="protein sequence ID" value="KAE9199023.1"/>
    <property type="molecule type" value="Genomic_DNA"/>
</dbReference>
<organism evidence="8 10">
    <name type="scientific">Phytophthora fragariae</name>
    <dbReference type="NCBI Taxonomy" id="53985"/>
    <lineage>
        <taxon>Eukaryota</taxon>
        <taxon>Sar</taxon>
        <taxon>Stramenopiles</taxon>
        <taxon>Oomycota</taxon>
        <taxon>Peronosporomycetes</taxon>
        <taxon>Peronosporales</taxon>
        <taxon>Peronosporaceae</taxon>
        <taxon>Phytophthora</taxon>
    </lineage>
</organism>
<feature type="signal peptide" evidence="4">
    <location>
        <begin position="1"/>
        <end position="21"/>
    </location>
</feature>
<dbReference type="Proteomes" id="UP000433483">
    <property type="component" value="Unassembled WGS sequence"/>
</dbReference>
<feature type="region of interest" description="Disordered" evidence="3">
    <location>
        <begin position="133"/>
        <end position="192"/>
    </location>
</feature>
<name>A0A6A3Y5H8_9STRA</name>
<accession>A0A6A3Y5H8</accession>
<evidence type="ECO:0000259" key="5">
    <source>
        <dbReference type="Pfam" id="PF07727"/>
    </source>
</evidence>
<evidence type="ECO:0000313" key="10">
    <source>
        <dbReference type="Proteomes" id="UP000440367"/>
    </source>
</evidence>
<feature type="domain" description="Retroviral polymerase SH3-like" evidence="6">
    <location>
        <begin position="62"/>
        <end position="122"/>
    </location>
</feature>
<evidence type="ECO:0000256" key="3">
    <source>
        <dbReference type="SAM" id="MobiDB-lite"/>
    </source>
</evidence>
<dbReference type="InterPro" id="IPR039537">
    <property type="entry name" value="Retrotran_Ty1/copia-like"/>
</dbReference>
<keyword evidence="2" id="KW-0378">Hydrolase</keyword>
<feature type="compositionally biased region" description="Low complexity" evidence="3">
    <location>
        <begin position="141"/>
        <end position="150"/>
    </location>
</feature>
<protein>
    <submittedName>
        <fullName evidence="8">Uncharacterized protein</fullName>
    </submittedName>
</protein>
<dbReference type="PANTHER" id="PTHR42648">
    <property type="entry name" value="TRANSPOSASE, PUTATIVE-RELATED"/>
    <property type="match status" value="1"/>
</dbReference>
<evidence type="ECO:0000256" key="1">
    <source>
        <dbReference type="ARBA" id="ARBA00022723"/>
    </source>
</evidence>
<feature type="chain" id="PRO_5033524045" evidence="4">
    <location>
        <begin position="22"/>
        <end position="296"/>
    </location>
</feature>
<evidence type="ECO:0000259" key="6">
    <source>
        <dbReference type="Pfam" id="PF25597"/>
    </source>
</evidence>
<evidence type="ECO:0000313" key="7">
    <source>
        <dbReference type="EMBL" id="KAE9199023.1"/>
    </source>
</evidence>
<evidence type="ECO:0000256" key="2">
    <source>
        <dbReference type="ARBA" id="ARBA00022801"/>
    </source>
</evidence>
<dbReference type="InterPro" id="IPR057670">
    <property type="entry name" value="SH3_retrovirus"/>
</dbReference>
<dbReference type="Proteomes" id="UP000440367">
    <property type="component" value="Unassembled WGS sequence"/>
</dbReference>